<gene>
    <name evidence="2" type="ORF">SAMN05661093_08682</name>
</gene>
<evidence type="ECO:0000313" key="3">
    <source>
        <dbReference type="Proteomes" id="UP000192674"/>
    </source>
</evidence>
<protein>
    <submittedName>
        <fullName evidence="2">Uncharacterized protein</fullName>
    </submittedName>
</protein>
<proteinExistence type="predicted"/>
<dbReference type="RefSeq" id="WP_160097084.1">
    <property type="nucleotide sequence ID" value="NZ_FWXV01000010.1"/>
</dbReference>
<dbReference type="AlphaFoldDB" id="A0A1Y5Y2U6"/>
<name>A0A1Y5Y2U6_KIBAR</name>
<accession>A0A1Y5Y2U6</accession>
<evidence type="ECO:0000256" key="1">
    <source>
        <dbReference type="SAM" id="MobiDB-lite"/>
    </source>
</evidence>
<dbReference type="Proteomes" id="UP000192674">
    <property type="component" value="Unassembled WGS sequence"/>
</dbReference>
<feature type="compositionally biased region" description="Basic and acidic residues" evidence="1">
    <location>
        <begin position="43"/>
        <end position="56"/>
    </location>
</feature>
<evidence type="ECO:0000313" key="2">
    <source>
        <dbReference type="EMBL" id="SMD24617.1"/>
    </source>
</evidence>
<dbReference type="EMBL" id="FWXV01000010">
    <property type="protein sequence ID" value="SMD24617.1"/>
    <property type="molecule type" value="Genomic_DNA"/>
</dbReference>
<keyword evidence="3" id="KW-1185">Reference proteome</keyword>
<feature type="region of interest" description="Disordered" evidence="1">
    <location>
        <begin position="21"/>
        <end position="56"/>
    </location>
</feature>
<organism evidence="2 3">
    <name type="scientific">Kibdelosporangium aridum</name>
    <dbReference type="NCBI Taxonomy" id="2030"/>
    <lineage>
        <taxon>Bacteria</taxon>
        <taxon>Bacillati</taxon>
        <taxon>Actinomycetota</taxon>
        <taxon>Actinomycetes</taxon>
        <taxon>Pseudonocardiales</taxon>
        <taxon>Pseudonocardiaceae</taxon>
        <taxon>Kibdelosporangium</taxon>
    </lineage>
</organism>
<sequence length="56" mass="6431">MPEFGVEKPIEDAIEQQIPVTDDDRPVDMESETDWEASEADVMEQRLEVPDEEPRG</sequence>
<feature type="compositionally biased region" description="Acidic residues" evidence="1">
    <location>
        <begin position="29"/>
        <end position="42"/>
    </location>
</feature>
<reference evidence="2 3" key="1">
    <citation type="submission" date="2017-04" db="EMBL/GenBank/DDBJ databases">
        <authorList>
            <person name="Afonso C.L."/>
            <person name="Miller P.J."/>
            <person name="Scott M.A."/>
            <person name="Spackman E."/>
            <person name="Goraichik I."/>
            <person name="Dimitrov K.M."/>
            <person name="Suarez D.L."/>
            <person name="Swayne D.E."/>
        </authorList>
    </citation>
    <scope>NUCLEOTIDE SEQUENCE [LARGE SCALE GENOMIC DNA]</scope>
    <source>
        <strain evidence="2 3">DSM 43828</strain>
    </source>
</reference>